<name>A0A1T5PD36_9BACT</name>
<reference evidence="2" key="1">
    <citation type="submission" date="2017-02" db="EMBL/GenBank/DDBJ databases">
        <authorList>
            <person name="Varghese N."/>
            <person name="Submissions S."/>
        </authorList>
    </citation>
    <scope>NUCLEOTIDE SEQUENCE [LARGE SCALE GENOMIC DNA]</scope>
    <source>
        <strain evidence="2">DSM 18108</strain>
    </source>
</reference>
<dbReference type="Gene3D" id="3.30.1380.10">
    <property type="match status" value="1"/>
</dbReference>
<protein>
    <submittedName>
        <fullName evidence="1">D-alanyl-D-alanine carboxypeptidase</fullName>
    </submittedName>
</protein>
<evidence type="ECO:0000313" key="2">
    <source>
        <dbReference type="Proteomes" id="UP000190166"/>
    </source>
</evidence>
<dbReference type="EMBL" id="FUZZ01000008">
    <property type="protein sequence ID" value="SKD10518.1"/>
    <property type="molecule type" value="Genomic_DNA"/>
</dbReference>
<gene>
    <name evidence="1" type="ORF">SAMN05660461_6438</name>
</gene>
<keyword evidence="1" id="KW-0121">Carboxypeptidase</keyword>
<organism evidence="1 2">
    <name type="scientific">Chitinophaga ginsengisegetis</name>
    <dbReference type="NCBI Taxonomy" id="393003"/>
    <lineage>
        <taxon>Bacteria</taxon>
        <taxon>Pseudomonadati</taxon>
        <taxon>Bacteroidota</taxon>
        <taxon>Chitinophagia</taxon>
        <taxon>Chitinophagales</taxon>
        <taxon>Chitinophagaceae</taxon>
        <taxon>Chitinophaga</taxon>
    </lineage>
</organism>
<dbReference type="InterPro" id="IPR009045">
    <property type="entry name" value="Zn_M74/Hedgehog-like"/>
</dbReference>
<dbReference type="STRING" id="393003.SAMN05660461_6438"/>
<dbReference type="CDD" id="cd14845">
    <property type="entry name" value="L-Ala-D-Glu_peptidase_like"/>
    <property type="match status" value="1"/>
</dbReference>
<evidence type="ECO:0000313" key="1">
    <source>
        <dbReference type="EMBL" id="SKD10518.1"/>
    </source>
</evidence>
<dbReference type="AlphaFoldDB" id="A0A1T5PD36"/>
<keyword evidence="1" id="KW-0378">Hydrolase</keyword>
<dbReference type="SUPFAM" id="SSF55166">
    <property type="entry name" value="Hedgehog/DD-peptidase"/>
    <property type="match status" value="1"/>
</dbReference>
<dbReference type="Proteomes" id="UP000190166">
    <property type="component" value="Unassembled WGS sequence"/>
</dbReference>
<proteinExistence type="predicted"/>
<dbReference type="GO" id="GO:0004180">
    <property type="term" value="F:carboxypeptidase activity"/>
    <property type="evidence" value="ECO:0007669"/>
    <property type="project" value="UniProtKB-KW"/>
</dbReference>
<keyword evidence="1" id="KW-0645">Protease</keyword>
<accession>A0A1T5PD36</accession>
<keyword evidence="2" id="KW-1185">Reference proteome</keyword>
<dbReference type="RefSeq" id="WP_079473682.1">
    <property type="nucleotide sequence ID" value="NZ_FUZZ01000008.1"/>
</dbReference>
<sequence length="190" mass="21695">MSNKYLEHLIPEFKVKVEALIGKCLDRNVVMRPFEGIRNPIVQAKYWRQSRSDEEVSNRLKELEQEGAYFLASCIAVVGPQAGRKLTNAIPGLSWHQWGEAVDCVWIVDNKAVWDVDGLIDNVNGYHVYAEEARALGLESGLFWPGFVDAVHVQLRTAASPQELFSLQYINQFMEQCYSRLVDNVKLKDH</sequence>